<dbReference type="GO" id="GO:0015188">
    <property type="term" value="F:L-isoleucine transmembrane transporter activity"/>
    <property type="evidence" value="ECO:0007669"/>
    <property type="project" value="TreeGrafter"/>
</dbReference>
<evidence type="ECO:0000313" key="5">
    <source>
        <dbReference type="EMBL" id="KMO37294.1"/>
    </source>
</evidence>
<dbReference type="GO" id="GO:0016887">
    <property type="term" value="F:ATP hydrolysis activity"/>
    <property type="evidence" value="ECO:0007669"/>
    <property type="project" value="InterPro"/>
</dbReference>
<keyword evidence="1" id="KW-0813">Transport</keyword>
<dbReference type="GO" id="GO:0005886">
    <property type="term" value="C:plasma membrane"/>
    <property type="evidence" value="ECO:0007669"/>
    <property type="project" value="TreeGrafter"/>
</dbReference>
<dbReference type="OrthoDB" id="9779872at2"/>
<evidence type="ECO:0000256" key="1">
    <source>
        <dbReference type="ARBA" id="ARBA00022448"/>
    </source>
</evidence>
<dbReference type="EMBL" id="LABY01000086">
    <property type="protein sequence ID" value="KMO37294.1"/>
    <property type="molecule type" value="Genomic_DNA"/>
</dbReference>
<name>A0A0J6SU96_9HYPH</name>
<gene>
    <name evidence="5" type="ORF">VQ02_13750</name>
</gene>
<dbReference type="PANTHER" id="PTHR45772">
    <property type="entry name" value="CONSERVED COMPONENT OF ABC TRANSPORTER FOR NATURAL AMINO ACIDS-RELATED"/>
    <property type="match status" value="1"/>
</dbReference>
<sequence>MQHAYAEPAVRGVDRSLTNASELSADGLVVRFQGLAAISGVSLTLHRHEVFGLIGPNGAGKTTLVNCLTGFQRPTEGRVRLGKTDTAGWSAAEFRARGVARTFQAGRLFRDMSVIENVEVTGAGLGLSLRAAREHARAMLDWIGLADKAGLPAGALAYTDQRRLGIARALVLSPAFLLLDEPAAGMSDAECEELMELVASIPSTFTCGVLLIEHNMRVVMGISRRIHVLDGGRTLAVGTPDEIQRDEAVLAAYLGMEA</sequence>
<dbReference type="GO" id="GO:0042941">
    <property type="term" value="P:D-alanine transmembrane transport"/>
    <property type="evidence" value="ECO:0007669"/>
    <property type="project" value="TreeGrafter"/>
</dbReference>
<dbReference type="GO" id="GO:0005524">
    <property type="term" value="F:ATP binding"/>
    <property type="evidence" value="ECO:0007669"/>
    <property type="project" value="UniProtKB-KW"/>
</dbReference>
<dbReference type="GO" id="GO:1903805">
    <property type="term" value="P:L-valine import across plasma membrane"/>
    <property type="evidence" value="ECO:0007669"/>
    <property type="project" value="TreeGrafter"/>
</dbReference>
<reference evidence="5 6" key="1">
    <citation type="submission" date="2015-03" db="EMBL/GenBank/DDBJ databases">
        <title>Genome sequencing of Methylobacterium variabile DSM 16961.</title>
        <authorList>
            <person name="Chaudhry V."/>
            <person name="Patil P.B."/>
        </authorList>
    </citation>
    <scope>NUCLEOTIDE SEQUENCE [LARGE SCALE GENOMIC DNA]</scope>
    <source>
        <strain evidence="5 6">DSM 16961</strain>
    </source>
</reference>
<dbReference type="InterPro" id="IPR032823">
    <property type="entry name" value="BCA_ABC_TP_C"/>
</dbReference>
<organism evidence="5 6">
    <name type="scientific">Methylobacterium variabile</name>
    <dbReference type="NCBI Taxonomy" id="298794"/>
    <lineage>
        <taxon>Bacteria</taxon>
        <taxon>Pseudomonadati</taxon>
        <taxon>Pseudomonadota</taxon>
        <taxon>Alphaproteobacteria</taxon>
        <taxon>Hyphomicrobiales</taxon>
        <taxon>Methylobacteriaceae</taxon>
        <taxon>Methylobacterium</taxon>
    </lineage>
</organism>
<accession>A0A0J6SU96</accession>
<dbReference type="Pfam" id="PF12399">
    <property type="entry name" value="BCA_ABC_TP_C"/>
    <property type="match status" value="1"/>
</dbReference>
<dbReference type="PROSITE" id="PS50893">
    <property type="entry name" value="ABC_TRANSPORTER_2"/>
    <property type="match status" value="1"/>
</dbReference>
<keyword evidence="3 5" id="KW-0067">ATP-binding</keyword>
<dbReference type="SMART" id="SM00382">
    <property type="entry name" value="AAA"/>
    <property type="match status" value="1"/>
</dbReference>
<dbReference type="GO" id="GO:0005304">
    <property type="term" value="F:L-valine transmembrane transporter activity"/>
    <property type="evidence" value="ECO:0007669"/>
    <property type="project" value="TreeGrafter"/>
</dbReference>
<dbReference type="Pfam" id="PF00005">
    <property type="entry name" value="ABC_tran"/>
    <property type="match status" value="1"/>
</dbReference>
<evidence type="ECO:0000313" key="6">
    <source>
        <dbReference type="Proteomes" id="UP000035955"/>
    </source>
</evidence>
<dbReference type="Gene3D" id="3.40.50.300">
    <property type="entry name" value="P-loop containing nucleotide triphosphate hydrolases"/>
    <property type="match status" value="1"/>
</dbReference>
<evidence type="ECO:0000259" key="4">
    <source>
        <dbReference type="PROSITE" id="PS50893"/>
    </source>
</evidence>
<dbReference type="SUPFAM" id="SSF52540">
    <property type="entry name" value="P-loop containing nucleoside triphosphate hydrolases"/>
    <property type="match status" value="1"/>
</dbReference>
<keyword evidence="6" id="KW-1185">Reference proteome</keyword>
<dbReference type="GO" id="GO:0015192">
    <property type="term" value="F:L-phenylalanine transmembrane transporter activity"/>
    <property type="evidence" value="ECO:0007669"/>
    <property type="project" value="TreeGrafter"/>
</dbReference>
<protein>
    <submittedName>
        <fullName evidence="5">Branched-chain amino acid ABC transporter ATP-binding protein</fullName>
    </submittedName>
</protein>
<dbReference type="CDD" id="cd03219">
    <property type="entry name" value="ABC_Mj1267_LivG_branched"/>
    <property type="match status" value="1"/>
</dbReference>
<dbReference type="InterPro" id="IPR027417">
    <property type="entry name" value="P-loop_NTPase"/>
</dbReference>
<keyword evidence="2" id="KW-0547">Nucleotide-binding</keyword>
<proteinExistence type="predicted"/>
<evidence type="ECO:0000256" key="2">
    <source>
        <dbReference type="ARBA" id="ARBA00022741"/>
    </source>
</evidence>
<dbReference type="RefSeq" id="WP_048444770.1">
    <property type="nucleotide sequence ID" value="NZ_LABY01000086.1"/>
</dbReference>
<dbReference type="PANTHER" id="PTHR45772:SF7">
    <property type="entry name" value="AMINO ACID ABC TRANSPORTER ATP-BINDING PROTEIN"/>
    <property type="match status" value="1"/>
</dbReference>
<evidence type="ECO:0000256" key="3">
    <source>
        <dbReference type="ARBA" id="ARBA00022840"/>
    </source>
</evidence>
<feature type="domain" description="ABC transporter" evidence="4">
    <location>
        <begin position="23"/>
        <end position="256"/>
    </location>
</feature>
<dbReference type="AlphaFoldDB" id="A0A0J6SU96"/>
<dbReference type="PATRIC" id="fig|298794.3.peg.7517"/>
<dbReference type="Proteomes" id="UP000035955">
    <property type="component" value="Unassembled WGS sequence"/>
</dbReference>
<dbReference type="GO" id="GO:1903806">
    <property type="term" value="P:L-isoleucine import across plasma membrane"/>
    <property type="evidence" value="ECO:0007669"/>
    <property type="project" value="TreeGrafter"/>
</dbReference>
<dbReference type="GO" id="GO:0015808">
    <property type="term" value="P:L-alanine transport"/>
    <property type="evidence" value="ECO:0007669"/>
    <property type="project" value="TreeGrafter"/>
</dbReference>
<dbReference type="InterPro" id="IPR003593">
    <property type="entry name" value="AAA+_ATPase"/>
</dbReference>
<dbReference type="InterPro" id="IPR051120">
    <property type="entry name" value="ABC_AA/LPS_Transport"/>
</dbReference>
<comment type="caution">
    <text evidence="5">The sequence shown here is derived from an EMBL/GenBank/DDBJ whole genome shotgun (WGS) entry which is preliminary data.</text>
</comment>
<dbReference type="InterPro" id="IPR003439">
    <property type="entry name" value="ABC_transporter-like_ATP-bd"/>
</dbReference>